<dbReference type="EMBL" id="AL445063">
    <property type="protein sequence ID" value="CAC11371.1"/>
    <property type="molecule type" value="Genomic_DNA"/>
</dbReference>
<keyword evidence="8" id="KW-1185">Reference proteome</keyword>
<dbReference type="Proteomes" id="UP000001024">
    <property type="component" value="Chromosome"/>
</dbReference>
<keyword evidence="3 5" id="KW-1133">Transmembrane helix</keyword>
<proteinExistence type="predicted"/>
<dbReference type="OrthoDB" id="147058at2157"/>
<dbReference type="PANTHER" id="PTHR43229:SF2">
    <property type="entry name" value="NODULATION PROTEIN J"/>
    <property type="match status" value="1"/>
</dbReference>
<keyword evidence="4 5" id="KW-0472">Membrane</keyword>
<dbReference type="GO" id="GO:0043190">
    <property type="term" value="C:ATP-binding cassette (ABC) transporter complex"/>
    <property type="evidence" value="ECO:0007669"/>
    <property type="project" value="InterPro"/>
</dbReference>
<feature type="transmembrane region" description="Helical" evidence="5">
    <location>
        <begin position="56"/>
        <end position="81"/>
    </location>
</feature>
<feature type="transmembrane region" description="Helical" evidence="5">
    <location>
        <begin position="172"/>
        <end position="191"/>
    </location>
</feature>
<dbReference type="HOGENOM" id="CLU_039483_6_0_2"/>
<protein>
    <recommendedName>
        <fullName evidence="6">ABC transmembrane type-2 domain-containing protein</fullName>
    </recommendedName>
</protein>
<feature type="transmembrane region" description="Helical" evidence="5">
    <location>
        <begin position="135"/>
        <end position="160"/>
    </location>
</feature>
<accession>Q9HLK2</accession>
<evidence type="ECO:0000259" key="6">
    <source>
        <dbReference type="PROSITE" id="PS51012"/>
    </source>
</evidence>
<feature type="transmembrane region" description="Helical" evidence="5">
    <location>
        <begin position="228"/>
        <end position="249"/>
    </location>
</feature>
<dbReference type="EnsemblBacteria" id="CAC11371">
    <property type="protein sequence ID" value="CAC11371"/>
    <property type="gene ID" value="CAC11371"/>
</dbReference>
<evidence type="ECO:0000256" key="5">
    <source>
        <dbReference type="SAM" id="Phobius"/>
    </source>
</evidence>
<dbReference type="GO" id="GO:0140359">
    <property type="term" value="F:ABC-type transporter activity"/>
    <property type="evidence" value="ECO:0007669"/>
    <property type="project" value="InterPro"/>
</dbReference>
<dbReference type="RefSeq" id="WP_010900653.1">
    <property type="nucleotide sequence ID" value="NC_002578.1"/>
</dbReference>
<dbReference type="KEGG" id="tac:Ta0226"/>
<dbReference type="AlphaFoldDB" id="Q9HLK2"/>
<dbReference type="InterPro" id="IPR047817">
    <property type="entry name" value="ABC2_TM_bact-type"/>
</dbReference>
<dbReference type="Pfam" id="PF01061">
    <property type="entry name" value="ABC2_membrane"/>
    <property type="match status" value="1"/>
</dbReference>
<evidence type="ECO:0000313" key="8">
    <source>
        <dbReference type="Proteomes" id="UP000001024"/>
    </source>
</evidence>
<dbReference type="InterPro" id="IPR013525">
    <property type="entry name" value="ABC2_TM"/>
</dbReference>
<dbReference type="PANTHER" id="PTHR43229">
    <property type="entry name" value="NODULATION PROTEIN J"/>
    <property type="match status" value="1"/>
</dbReference>
<dbReference type="eggNOG" id="arCOG01467">
    <property type="taxonomic scope" value="Archaea"/>
</dbReference>
<reference evidence="7 8" key="1">
    <citation type="journal article" date="2000" name="Nature">
        <title>The genome sequence of the thermoacidophilic scavenger Thermoplasma acidophilum.</title>
        <authorList>
            <person name="Ruepp A."/>
            <person name="Graml W."/>
            <person name="Santos-Martinez M.L."/>
            <person name="Koretke K.K."/>
            <person name="Volker C."/>
            <person name="Mewes H.W."/>
            <person name="Frishman D."/>
            <person name="Stocker S."/>
            <person name="Lupas A.N."/>
            <person name="Baumeister W."/>
        </authorList>
    </citation>
    <scope>NUCLEOTIDE SEQUENCE [LARGE SCALE GENOMIC DNA]</scope>
    <source>
        <strain evidence="8">ATCC 25905 / DSM 1728 / JCM 9062 / NBRC 15155 / AMRC-C165</strain>
    </source>
</reference>
<dbReference type="InterPro" id="IPR051784">
    <property type="entry name" value="Nod_factor_ABC_transporter"/>
</dbReference>
<gene>
    <name evidence="7" type="ordered locus">Ta0226</name>
</gene>
<keyword evidence="2 5" id="KW-0812">Transmembrane</keyword>
<evidence type="ECO:0000256" key="4">
    <source>
        <dbReference type="ARBA" id="ARBA00023136"/>
    </source>
</evidence>
<dbReference type="InParanoid" id="Q9HLK2"/>
<feature type="transmembrane region" description="Helical" evidence="5">
    <location>
        <begin position="21"/>
        <end position="44"/>
    </location>
</feature>
<dbReference type="PROSITE" id="PS51012">
    <property type="entry name" value="ABC_TM2"/>
    <property type="match status" value="1"/>
</dbReference>
<dbReference type="PIRSF" id="PIRSF006648">
    <property type="entry name" value="DrrB"/>
    <property type="match status" value="1"/>
</dbReference>
<name>Q9HLK2_THEAC</name>
<organism evidence="7 8">
    <name type="scientific">Thermoplasma acidophilum (strain ATCC 25905 / DSM 1728 / JCM 9062 / NBRC 15155 / AMRC-C165)</name>
    <dbReference type="NCBI Taxonomy" id="273075"/>
    <lineage>
        <taxon>Archaea</taxon>
        <taxon>Methanobacteriati</taxon>
        <taxon>Thermoplasmatota</taxon>
        <taxon>Thermoplasmata</taxon>
        <taxon>Thermoplasmatales</taxon>
        <taxon>Thermoplasmataceae</taxon>
        <taxon>Thermoplasma</taxon>
    </lineage>
</organism>
<sequence length="254" mass="28322">MIPPSLRLTARNLIINTDPGTLLFLIGLPSFYLIVLGLMFQALIPNVIFDGRSISYAQFLSPGVVAMQPFIAGSIGGSMLWSDRRWGMFEQLLVGPFHRIDYLLGIIYVSMIFSVGGALLMFLVSYLLTGFVVHYLMNIVLIVIVLLVSSILFTSLFLVLSVFIRTIQTYNTVTMFIFFILDFASSAFYPINGRTPLGLRIVSYANPLTYIVDSVRDMMFARLTGSDLIYVGIVVALSAIFFVFAALSYRKAKI</sequence>
<feature type="domain" description="ABC transmembrane type-2" evidence="6">
    <location>
        <begin position="20"/>
        <end position="252"/>
    </location>
</feature>
<evidence type="ECO:0000256" key="2">
    <source>
        <dbReference type="ARBA" id="ARBA00022692"/>
    </source>
</evidence>
<dbReference type="PaxDb" id="273075-Ta0226"/>
<evidence type="ECO:0000256" key="1">
    <source>
        <dbReference type="ARBA" id="ARBA00004141"/>
    </source>
</evidence>
<comment type="subcellular location">
    <subcellularLocation>
        <location evidence="1">Membrane</location>
        <topology evidence="1">Multi-pass membrane protein</topology>
    </subcellularLocation>
</comment>
<feature type="transmembrane region" description="Helical" evidence="5">
    <location>
        <begin position="102"/>
        <end position="129"/>
    </location>
</feature>
<dbReference type="STRING" id="273075.gene:9571441"/>
<dbReference type="InterPro" id="IPR000412">
    <property type="entry name" value="ABC_2_transport"/>
</dbReference>
<evidence type="ECO:0000256" key="3">
    <source>
        <dbReference type="ARBA" id="ARBA00022989"/>
    </source>
</evidence>
<evidence type="ECO:0000313" key="7">
    <source>
        <dbReference type="EMBL" id="CAC11371.1"/>
    </source>
</evidence>